<evidence type="ECO:0000256" key="4">
    <source>
        <dbReference type="SAM" id="MobiDB-lite"/>
    </source>
</evidence>
<evidence type="ECO:0000256" key="3">
    <source>
        <dbReference type="ARBA" id="ARBA00022737"/>
    </source>
</evidence>
<dbReference type="SMART" id="SM00369">
    <property type="entry name" value="LRR_TYP"/>
    <property type="match status" value="6"/>
</dbReference>
<name>A0A8T0AKR5_SILME</name>
<evidence type="ECO:0000256" key="1">
    <source>
        <dbReference type="ARBA" id="ARBA00022614"/>
    </source>
</evidence>
<keyword evidence="5" id="KW-0812">Transmembrane</keyword>
<dbReference type="InterPro" id="IPR001611">
    <property type="entry name" value="Leu-rich_rpt"/>
</dbReference>
<dbReference type="InterPro" id="IPR000483">
    <property type="entry name" value="Cys-rich_flank_reg_C"/>
</dbReference>
<evidence type="ECO:0000313" key="8">
    <source>
        <dbReference type="EMBL" id="KAF7692327.1"/>
    </source>
</evidence>
<dbReference type="PROSITE" id="PS51450">
    <property type="entry name" value="LRR"/>
    <property type="match status" value="2"/>
</dbReference>
<evidence type="ECO:0000313" key="9">
    <source>
        <dbReference type="Proteomes" id="UP000606274"/>
    </source>
</evidence>
<feature type="compositionally biased region" description="Basic residues" evidence="4">
    <location>
        <begin position="644"/>
        <end position="658"/>
    </location>
</feature>
<dbReference type="AlphaFoldDB" id="A0A8T0AKR5"/>
<dbReference type="InterPro" id="IPR003591">
    <property type="entry name" value="Leu-rich_rpt_typical-subtyp"/>
</dbReference>
<dbReference type="Pfam" id="PF13855">
    <property type="entry name" value="LRR_8"/>
    <property type="match status" value="2"/>
</dbReference>
<gene>
    <name evidence="8" type="ORF">HF521_009937</name>
</gene>
<feature type="compositionally biased region" description="Basic and acidic residues" evidence="4">
    <location>
        <begin position="466"/>
        <end position="478"/>
    </location>
</feature>
<feature type="signal peptide" evidence="6">
    <location>
        <begin position="1"/>
        <end position="17"/>
    </location>
</feature>
<feature type="transmembrane region" description="Helical" evidence="5">
    <location>
        <begin position="308"/>
        <end position="330"/>
    </location>
</feature>
<reference evidence="8" key="1">
    <citation type="submission" date="2020-08" db="EMBL/GenBank/DDBJ databases">
        <title>Chromosome-level assembly of Southern catfish (Silurus meridionalis) provides insights into visual adaptation to the nocturnal and benthic lifestyles.</title>
        <authorList>
            <person name="Zhang Y."/>
            <person name="Wang D."/>
            <person name="Peng Z."/>
        </authorList>
    </citation>
    <scope>NUCLEOTIDE SEQUENCE</scope>
    <source>
        <strain evidence="8">SWU-2019-XX</strain>
        <tissue evidence="8">Muscle</tissue>
    </source>
</reference>
<dbReference type="EMBL" id="JABFDY010000020">
    <property type="protein sequence ID" value="KAF7692327.1"/>
    <property type="molecule type" value="Genomic_DNA"/>
</dbReference>
<dbReference type="SMART" id="SM00082">
    <property type="entry name" value="LRRCT"/>
    <property type="match status" value="1"/>
</dbReference>
<evidence type="ECO:0000256" key="5">
    <source>
        <dbReference type="SAM" id="Phobius"/>
    </source>
</evidence>
<keyword evidence="9" id="KW-1185">Reference proteome</keyword>
<feature type="chain" id="PRO_5035743271" description="LRRCT domain-containing protein" evidence="6">
    <location>
        <begin position="18"/>
        <end position="887"/>
    </location>
</feature>
<dbReference type="Gene3D" id="3.80.10.10">
    <property type="entry name" value="Ribonuclease Inhibitor"/>
    <property type="match status" value="2"/>
</dbReference>
<dbReference type="PANTHER" id="PTHR24366">
    <property type="entry name" value="IG(IMMUNOGLOBULIN) AND LRR(LEUCINE RICH REPEAT) DOMAINS"/>
    <property type="match status" value="1"/>
</dbReference>
<feature type="compositionally biased region" description="Basic and acidic residues" evidence="4">
    <location>
        <begin position="728"/>
        <end position="756"/>
    </location>
</feature>
<dbReference type="Proteomes" id="UP000606274">
    <property type="component" value="Unassembled WGS sequence"/>
</dbReference>
<feature type="compositionally biased region" description="Basic and acidic residues" evidence="4">
    <location>
        <begin position="676"/>
        <end position="685"/>
    </location>
</feature>
<proteinExistence type="predicted"/>
<dbReference type="PANTHER" id="PTHR24366:SF96">
    <property type="entry name" value="LEUCINE RICH REPEAT CONTAINING 53"/>
    <property type="match status" value="1"/>
</dbReference>
<evidence type="ECO:0000256" key="6">
    <source>
        <dbReference type="SAM" id="SignalP"/>
    </source>
</evidence>
<feature type="compositionally biased region" description="Basic and acidic residues" evidence="4">
    <location>
        <begin position="693"/>
        <end position="720"/>
    </location>
</feature>
<keyword evidence="1" id="KW-0433">Leucine-rich repeat</keyword>
<feature type="region of interest" description="Disordered" evidence="4">
    <location>
        <begin position="611"/>
        <end position="887"/>
    </location>
</feature>
<evidence type="ECO:0000256" key="2">
    <source>
        <dbReference type="ARBA" id="ARBA00022729"/>
    </source>
</evidence>
<dbReference type="OrthoDB" id="676979at2759"/>
<dbReference type="InterPro" id="IPR032675">
    <property type="entry name" value="LRR_dom_sf"/>
</dbReference>
<feature type="compositionally biased region" description="Polar residues" evidence="4">
    <location>
        <begin position="842"/>
        <end position="859"/>
    </location>
</feature>
<dbReference type="SUPFAM" id="SSF52058">
    <property type="entry name" value="L domain-like"/>
    <property type="match status" value="1"/>
</dbReference>
<keyword evidence="2 6" id="KW-0732">Signal</keyword>
<organism evidence="8 9">
    <name type="scientific">Silurus meridionalis</name>
    <name type="common">Southern catfish</name>
    <name type="synonym">Silurus soldatovi meridionalis</name>
    <dbReference type="NCBI Taxonomy" id="175797"/>
    <lineage>
        <taxon>Eukaryota</taxon>
        <taxon>Metazoa</taxon>
        <taxon>Chordata</taxon>
        <taxon>Craniata</taxon>
        <taxon>Vertebrata</taxon>
        <taxon>Euteleostomi</taxon>
        <taxon>Actinopterygii</taxon>
        <taxon>Neopterygii</taxon>
        <taxon>Teleostei</taxon>
        <taxon>Ostariophysi</taxon>
        <taxon>Siluriformes</taxon>
        <taxon>Siluridae</taxon>
        <taxon>Silurus</taxon>
    </lineage>
</organism>
<keyword evidence="5" id="KW-1133">Transmembrane helix</keyword>
<feature type="compositionally biased region" description="Polar residues" evidence="4">
    <location>
        <begin position="766"/>
        <end position="805"/>
    </location>
</feature>
<feature type="domain" description="LRRCT" evidence="7">
    <location>
        <begin position="229"/>
        <end position="283"/>
    </location>
</feature>
<protein>
    <recommendedName>
        <fullName evidence="7">LRRCT domain-containing protein</fullName>
    </recommendedName>
</protein>
<keyword evidence="5" id="KW-0472">Membrane</keyword>
<accession>A0A8T0AKR5</accession>
<evidence type="ECO:0000259" key="7">
    <source>
        <dbReference type="SMART" id="SM00082"/>
    </source>
</evidence>
<feature type="region of interest" description="Disordered" evidence="4">
    <location>
        <begin position="447"/>
        <end position="478"/>
    </location>
</feature>
<comment type="caution">
    <text evidence="8">The sequence shown here is derived from an EMBL/GenBank/DDBJ whole genome shotgun (WGS) entry which is preliminary data.</text>
</comment>
<keyword evidence="3" id="KW-0677">Repeat</keyword>
<sequence length="887" mass="99739">MRSVLLLLMVSVTQVQLSSHSLCPDSCIVCSNDAIICSKISMIIEAPDSTKALMLTDGFIDTVDHIAISDLSNMSVLVLSNNIISTIVGNAFQNLTVLRTLSLDHNLLSSPSLDRLTFSWLHKLETLHLGHNSIKEICGSWFQYTNSLKTLLLEGNLLSFLNSSTFASSDLRSLETLDLSDNLISFVGRDSFRNLPRLGSLDLSRNRLQNVPDAFSYLLRLSMLNLDLNRWNCSCELRELARFLNSYIQSPDKVLHNGKRMACAGSDNPKVQTVLEINEANCMPANGNMMADINATSSITSQRYTRDVAIAVVCSCLGGVVITLAILALLHRKLGKRFRPTQKTKGAEEPSSQAWDFTEGKVALSMSYALQNSNNRDHLQWDKEDTSSGSRPDTMRNYFICQNCGLTSRRKALNQRTNRGIRPNVEEEWSTYLDRWKDTDFCPKIKDEDGSLQRHKVKSASGLNTDHPRQRSPREDTSTLRMQQIALRRHMSIAQRQTFTPEEEPNAKISTHKNHSFFKHQHRGGYGVLPVQHHPQTYMDDIQDNMPRNQEEHMLPRSSKVILYKDTLNYNQSNMEHQDGTQARIQRSVTFDLSMERALYVSRKEGPYKISRTKMSEALQPKSKSSPGKESKQRKGNAQSRNSKTLKPRSQRHSKLKVKLNLNPLKKSQVSPKSGSDSEAKDVKRTPKKIKKDKSQKSEAKKESEGQKSGSDAEARDVKRTPKKIKKDKPQKSEMKKQSEGQKTEEKYTNSEKSQCEESSIDPLETPSSEKNPVESSPPVQTSNLSAETTEQLGTKNITHHSQIPSLDLSLALGAPEDGKESLQKEFQTPQDREVLPDDSLTPGSSTVSVVQEYLSSGDGSPKRKIRLIVPEKSSNRPKTALEKKIR</sequence>